<evidence type="ECO:0000256" key="2">
    <source>
        <dbReference type="SAM" id="MobiDB-lite"/>
    </source>
</evidence>
<organism evidence="3 4">
    <name type="scientific">Tetrapyrgos nigripes</name>
    <dbReference type="NCBI Taxonomy" id="182062"/>
    <lineage>
        <taxon>Eukaryota</taxon>
        <taxon>Fungi</taxon>
        <taxon>Dikarya</taxon>
        <taxon>Basidiomycota</taxon>
        <taxon>Agaricomycotina</taxon>
        <taxon>Agaricomycetes</taxon>
        <taxon>Agaricomycetidae</taxon>
        <taxon>Agaricales</taxon>
        <taxon>Marasmiineae</taxon>
        <taxon>Marasmiaceae</taxon>
        <taxon>Tetrapyrgos</taxon>
    </lineage>
</organism>
<dbReference type="InterPro" id="IPR051678">
    <property type="entry name" value="AGP_Transferase"/>
</dbReference>
<feature type="region of interest" description="Disordered" evidence="2">
    <location>
        <begin position="417"/>
        <end position="444"/>
    </location>
</feature>
<accession>A0A8H5D077</accession>
<evidence type="ECO:0000313" key="3">
    <source>
        <dbReference type="EMBL" id="KAF5350778.1"/>
    </source>
</evidence>
<dbReference type="EMBL" id="JAACJM010000073">
    <property type="protein sequence ID" value="KAF5350778.1"/>
    <property type="molecule type" value="Genomic_DNA"/>
</dbReference>
<feature type="compositionally biased region" description="Acidic residues" evidence="2">
    <location>
        <begin position="422"/>
        <end position="441"/>
    </location>
</feature>
<proteinExistence type="predicted"/>
<comment type="caution">
    <text evidence="3">The sequence shown here is derived from an EMBL/GenBank/DDBJ whole genome shotgun (WGS) entry which is preliminary data.</text>
</comment>
<dbReference type="AlphaFoldDB" id="A0A8H5D077"/>
<keyword evidence="1" id="KW-0175">Coiled coil</keyword>
<dbReference type="Proteomes" id="UP000559256">
    <property type="component" value="Unassembled WGS sequence"/>
</dbReference>
<feature type="compositionally biased region" description="Acidic residues" evidence="2">
    <location>
        <begin position="773"/>
        <end position="782"/>
    </location>
</feature>
<reference evidence="3 4" key="1">
    <citation type="journal article" date="2020" name="ISME J.">
        <title>Uncovering the hidden diversity of litter-decomposition mechanisms in mushroom-forming fungi.</title>
        <authorList>
            <person name="Floudas D."/>
            <person name="Bentzer J."/>
            <person name="Ahren D."/>
            <person name="Johansson T."/>
            <person name="Persson P."/>
            <person name="Tunlid A."/>
        </authorList>
    </citation>
    <scope>NUCLEOTIDE SEQUENCE [LARGE SCALE GENOMIC DNA]</scope>
    <source>
        <strain evidence="3 4">CBS 291.85</strain>
    </source>
</reference>
<name>A0A8H5D077_9AGAR</name>
<protein>
    <recommendedName>
        <fullName evidence="5">Aminoglycoside phosphotransferase domain-containing protein</fullName>
    </recommendedName>
</protein>
<feature type="compositionally biased region" description="Low complexity" evidence="2">
    <location>
        <begin position="570"/>
        <end position="590"/>
    </location>
</feature>
<evidence type="ECO:0000313" key="4">
    <source>
        <dbReference type="Proteomes" id="UP000559256"/>
    </source>
</evidence>
<dbReference type="PANTHER" id="PTHR21310:SF51">
    <property type="entry name" value="AMINOGLYCOSIDE PHOSPHOTRANSFERASE DOMAIN-CONTAINING PROTEIN"/>
    <property type="match status" value="1"/>
</dbReference>
<dbReference type="SUPFAM" id="SSF56112">
    <property type="entry name" value="Protein kinase-like (PK-like)"/>
    <property type="match status" value="1"/>
</dbReference>
<dbReference type="PANTHER" id="PTHR21310">
    <property type="entry name" value="AMINOGLYCOSIDE PHOSPHOTRANSFERASE-RELATED-RELATED"/>
    <property type="match status" value="1"/>
</dbReference>
<dbReference type="OrthoDB" id="10003767at2759"/>
<sequence length="782" mass="87833">MVVELDGTHVTESDSELQMGKTLANRYKCSLSPCQNDAVGLILSSCALQASIFIPNLDFNGIRLLDKPLFYQGSAYLQSLPTRCGMDKNLRQLSLELGSEYHTTPGPVDSQPPSPEEDVLEWSWEAEHADRKREANIDASMHHATPFEVDRKLLKDVVFEKMGVPVLRILFLSSGMSQLIRFNKGAYLITLADKVQLVARVARRFMPRLKTESEVATMQYLREHTNIPVPIVYHYDSNPYNRLGGEYILMSKARGVPLSKVYHSLSYSNLVKLLTNLAEMIIPLLAHRFSALGSLYFGPDPHQGPSSTAVTPKAVQMHYSAFPFSPRLQMSSIKSTSQQEYHIGPIISWPFFGSNRGDLSHPNEINRGPWSSTQAYFSSCVEREVTGVIRENEGRAAPHKIHLDPDEIHSSRHHHLKAVPGDESDDSDEWDMEESEDEWEGPGDAMYRDYRRMQRTTFLVAHIQQREECVKKEMARWKRLMDKLMKQLEKGKQKEGDVEEFGLDCHDLSLENVFVDEADNCKITCIIDWESTTTRPLWACAHLPAFLQSTPFVGKIFRAIVAKMAQIPSTPSSASATSSNPTTPTATSSSRSKKLSAPRLHSHDLQTLAREWLYYESAGMKLRMAHRFAEWDGWEEGLVNSMIGEEEHEDEWFKEIVERSDVSSPLPDAHGGGIGLLVNDSSGINGAGMKGVGAVADEILKQGLSRRKVSSKLPFVKEMEKEQVLDGTGDICGGRGGELGRRLEAWLTVNGHEHEGHVREVPVTGPRRRWDNGDDEYDGEAE</sequence>
<feature type="region of interest" description="Disordered" evidence="2">
    <location>
        <begin position="757"/>
        <end position="782"/>
    </location>
</feature>
<keyword evidence="4" id="KW-1185">Reference proteome</keyword>
<feature type="region of interest" description="Disordered" evidence="2">
    <location>
        <begin position="570"/>
        <end position="599"/>
    </location>
</feature>
<dbReference type="InterPro" id="IPR011009">
    <property type="entry name" value="Kinase-like_dom_sf"/>
</dbReference>
<evidence type="ECO:0008006" key="5">
    <source>
        <dbReference type="Google" id="ProtNLM"/>
    </source>
</evidence>
<gene>
    <name evidence="3" type="ORF">D9758_010343</name>
</gene>
<feature type="coiled-coil region" evidence="1">
    <location>
        <begin position="467"/>
        <end position="494"/>
    </location>
</feature>
<evidence type="ECO:0000256" key="1">
    <source>
        <dbReference type="SAM" id="Coils"/>
    </source>
</evidence>